<keyword evidence="8" id="KW-1208">Phospholipid metabolism</keyword>
<sequence>MKHVFLIKPVKDTYDTHPFVPVIKEIMKDYDYEIHFSAYKDHVREIIAQYPEKTRFYSVGGDGFLNQIIQALVSTKHEIVVLPFGTGNDFVRLIHHHQNAATILKESLHHQPTPIDTILVNDAHYYVNVGCFGIDACIANTVHLHNDIKVPKKSAYLYSLLKNIRSYPFYDVKIETEGELFYHGPVTLCACCNGRYYGGGFEISPKSYLNDGYMDLIILPKIRKITAPLYFSQIVTKRLTDNEKTFHKKVKKCTVYTPAAMNLDGEEIVASSYHLRLIEKSLNLIL</sequence>
<evidence type="ECO:0000256" key="2">
    <source>
        <dbReference type="ARBA" id="ARBA00005983"/>
    </source>
</evidence>
<dbReference type="EMBL" id="AP019309">
    <property type="protein sequence ID" value="BBH27735.1"/>
    <property type="molecule type" value="Genomic_DNA"/>
</dbReference>
<keyword evidence="4" id="KW-0547">Nucleotide-binding</keyword>
<comment type="cofactor">
    <cofactor evidence="1">
        <name>Mg(2+)</name>
        <dbReference type="ChEBI" id="CHEBI:18420"/>
    </cofactor>
</comment>
<dbReference type="InParanoid" id="A0A3G9JHB0"/>
<dbReference type="Gene3D" id="2.60.200.40">
    <property type="match status" value="1"/>
</dbReference>
<dbReference type="Pfam" id="PF00781">
    <property type="entry name" value="DAGK_cat"/>
    <property type="match status" value="1"/>
</dbReference>
<keyword evidence="7" id="KW-0594">Phospholipid biosynthesis</keyword>
<proteinExistence type="inferred from homology"/>
<keyword evidence="5 10" id="KW-0418">Kinase</keyword>
<evidence type="ECO:0000256" key="4">
    <source>
        <dbReference type="ARBA" id="ARBA00022741"/>
    </source>
</evidence>
<dbReference type="GO" id="GO:0005524">
    <property type="term" value="F:ATP binding"/>
    <property type="evidence" value="ECO:0007669"/>
    <property type="project" value="UniProtKB-KW"/>
</dbReference>
<evidence type="ECO:0000313" key="11">
    <source>
        <dbReference type="Proteomes" id="UP000268059"/>
    </source>
</evidence>
<evidence type="ECO:0000259" key="9">
    <source>
        <dbReference type="PROSITE" id="PS50146"/>
    </source>
</evidence>
<dbReference type="Gene3D" id="3.40.50.10330">
    <property type="entry name" value="Probable inorganic polyphosphate/atp-NAD kinase, domain 1"/>
    <property type="match status" value="1"/>
</dbReference>
<dbReference type="InterPro" id="IPR016064">
    <property type="entry name" value="NAD/diacylglycerol_kinase_sf"/>
</dbReference>
<dbReference type="SUPFAM" id="SSF111331">
    <property type="entry name" value="NAD kinase/diacylglycerol kinase-like"/>
    <property type="match status" value="1"/>
</dbReference>
<dbReference type="KEGG" id="ebm:SG0102_26690"/>
<dbReference type="RefSeq" id="WP_125120435.1">
    <property type="nucleotide sequence ID" value="NZ_AP019309.1"/>
</dbReference>
<organism evidence="10 11">
    <name type="scientific">Intestinibaculum porci</name>
    <dbReference type="NCBI Taxonomy" id="2487118"/>
    <lineage>
        <taxon>Bacteria</taxon>
        <taxon>Bacillati</taxon>
        <taxon>Bacillota</taxon>
        <taxon>Erysipelotrichia</taxon>
        <taxon>Erysipelotrichales</taxon>
        <taxon>Erysipelotrichaceae</taxon>
        <taxon>Intestinibaculum</taxon>
    </lineage>
</organism>
<dbReference type="GO" id="GO:0008654">
    <property type="term" value="P:phospholipid biosynthetic process"/>
    <property type="evidence" value="ECO:0007669"/>
    <property type="project" value="UniProtKB-KW"/>
</dbReference>
<comment type="similarity">
    <text evidence="2">Belongs to the diacylglycerol/lipid kinase family.</text>
</comment>
<dbReference type="Pfam" id="PF19279">
    <property type="entry name" value="YegS_C"/>
    <property type="match status" value="1"/>
</dbReference>
<dbReference type="PANTHER" id="PTHR12358:SF54">
    <property type="entry name" value="SPHINGOSINE KINASE RELATED PROTEIN"/>
    <property type="match status" value="1"/>
</dbReference>
<reference evidence="10 11" key="1">
    <citation type="submission" date="2018-11" db="EMBL/GenBank/DDBJ databases">
        <title>Novel Erysipelotrichaceae bacterium isolated from small intestine of a swine.</title>
        <authorList>
            <person name="Kim J.S."/>
            <person name="Choe H."/>
            <person name="Lee Y.R."/>
            <person name="Kim K.M."/>
            <person name="Park D.S."/>
        </authorList>
    </citation>
    <scope>NUCLEOTIDE SEQUENCE [LARGE SCALE GENOMIC DNA]</scope>
    <source>
        <strain evidence="10 11">SG0102</strain>
    </source>
</reference>
<dbReference type="InterPro" id="IPR017438">
    <property type="entry name" value="ATP-NAD_kinase_N"/>
</dbReference>
<keyword evidence="6" id="KW-0067">ATP-binding</keyword>
<evidence type="ECO:0000256" key="3">
    <source>
        <dbReference type="ARBA" id="ARBA00022679"/>
    </source>
</evidence>
<dbReference type="AlphaFoldDB" id="A0A3G9JHB0"/>
<evidence type="ECO:0000256" key="5">
    <source>
        <dbReference type="ARBA" id="ARBA00022777"/>
    </source>
</evidence>
<name>A0A3G9JHB0_9FIRM</name>
<evidence type="ECO:0000256" key="8">
    <source>
        <dbReference type="ARBA" id="ARBA00023264"/>
    </source>
</evidence>
<keyword evidence="11" id="KW-1185">Reference proteome</keyword>
<gene>
    <name evidence="10" type="ORF">SG0102_26690</name>
</gene>
<protein>
    <submittedName>
        <fullName evidence="10">Diacylglycerol kinase</fullName>
    </submittedName>
</protein>
<dbReference type="GO" id="GO:0016301">
    <property type="term" value="F:kinase activity"/>
    <property type="evidence" value="ECO:0007669"/>
    <property type="project" value="UniProtKB-KW"/>
</dbReference>
<keyword evidence="7" id="KW-0444">Lipid biosynthesis</keyword>
<dbReference type="PANTHER" id="PTHR12358">
    <property type="entry name" value="SPHINGOSINE KINASE"/>
    <property type="match status" value="1"/>
</dbReference>
<dbReference type="InterPro" id="IPR001206">
    <property type="entry name" value="Diacylglycerol_kinase_cat_dom"/>
</dbReference>
<dbReference type="InterPro" id="IPR045540">
    <property type="entry name" value="YegS/DAGK_C"/>
</dbReference>
<dbReference type="PROSITE" id="PS50146">
    <property type="entry name" value="DAGK"/>
    <property type="match status" value="1"/>
</dbReference>
<feature type="domain" description="DAGKc" evidence="9">
    <location>
        <begin position="43"/>
        <end position="124"/>
    </location>
</feature>
<dbReference type="OrthoDB" id="9786026at2"/>
<accession>A0A3G9JHB0</accession>
<evidence type="ECO:0000256" key="1">
    <source>
        <dbReference type="ARBA" id="ARBA00001946"/>
    </source>
</evidence>
<keyword evidence="7" id="KW-0443">Lipid metabolism</keyword>
<evidence type="ECO:0000313" key="10">
    <source>
        <dbReference type="EMBL" id="BBH27735.1"/>
    </source>
</evidence>
<evidence type="ECO:0000256" key="7">
    <source>
        <dbReference type="ARBA" id="ARBA00023209"/>
    </source>
</evidence>
<dbReference type="Proteomes" id="UP000268059">
    <property type="component" value="Chromosome"/>
</dbReference>
<dbReference type="InterPro" id="IPR050187">
    <property type="entry name" value="Lipid_Phosphate_FormReg"/>
</dbReference>
<keyword evidence="3" id="KW-0808">Transferase</keyword>
<evidence type="ECO:0000256" key="6">
    <source>
        <dbReference type="ARBA" id="ARBA00022840"/>
    </source>
</evidence>